<proteinExistence type="predicted"/>
<dbReference type="AlphaFoldDB" id="A0A8C3YQ16"/>
<name>A0A8C3YQ16_9CETA</name>
<sequence>MESPLALPFPLSPKGHILKQEFGQRGKIKAFTLHKDGGLGKSEVKPKDTMLRAEVGDNIRTGKVVSSAF</sequence>
<organism evidence="1 2">
    <name type="scientific">Catagonus wagneri</name>
    <name type="common">Chacoan peccary</name>
    <dbReference type="NCBI Taxonomy" id="51154"/>
    <lineage>
        <taxon>Eukaryota</taxon>
        <taxon>Metazoa</taxon>
        <taxon>Chordata</taxon>
        <taxon>Craniata</taxon>
        <taxon>Vertebrata</taxon>
        <taxon>Euteleostomi</taxon>
        <taxon>Mammalia</taxon>
        <taxon>Eutheria</taxon>
        <taxon>Laurasiatheria</taxon>
        <taxon>Artiodactyla</taxon>
        <taxon>Suina</taxon>
        <taxon>Tayassuidae</taxon>
        <taxon>Catagonus</taxon>
    </lineage>
</organism>
<accession>A0A8C3YQ16</accession>
<protein>
    <submittedName>
        <fullName evidence="1">Uncharacterized protein</fullName>
    </submittedName>
</protein>
<dbReference type="Ensembl" id="ENSCWAT00000028995.1">
    <property type="protein sequence ID" value="ENSCWAP00000026748.1"/>
    <property type="gene ID" value="ENSCWAG00000020242.1"/>
</dbReference>
<evidence type="ECO:0000313" key="1">
    <source>
        <dbReference type="Ensembl" id="ENSCWAP00000026748.1"/>
    </source>
</evidence>
<dbReference type="GeneTree" id="ENSGT00910000147940"/>
<dbReference type="Proteomes" id="UP000694540">
    <property type="component" value="Unplaced"/>
</dbReference>
<evidence type="ECO:0000313" key="2">
    <source>
        <dbReference type="Proteomes" id="UP000694540"/>
    </source>
</evidence>
<reference evidence="1" key="2">
    <citation type="submission" date="2025-09" db="UniProtKB">
        <authorList>
            <consortium name="Ensembl"/>
        </authorList>
    </citation>
    <scope>IDENTIFICATION</scope>
</reference>
<keyword evidence="2" id="KW-1185">Reference proteome</keyword>
<reference evidence="1" key="1">
    <citation type="submission" date="2025-08" db="UniProtKB">
        <authorList>
            <consortium name="Ensembl"/>
        </authorList>
    </citation>
    <scope>IDENTIFICATION</scope>
</reference>